<dbReference type="InterPro" id="IPR030679">
    <property type="entry name" value="ABC_ATPase_HisP-typ"/>
</dbReference>
<dbReference type="PROSITE" id="PS50893">
    <property type="entry name" value="ABC_TRANSPORTER_2"/>
    <property type="match status" value="1"/>
</dbReference>
<evidence type="ECO:0000313" key="7">
    <source>
        <dbReference type="Proteomes" id="UP001500752"/>
    </source>
</evidence>
<accession>A0ABP7C5B1</accession>
<keyword evidence="3" id="KW-0547">Nucleotide-binding</keyword>
<dbReference type="Gene3D" id="3.40.50.300">
    <property type="entry name" value="P-loop containing nucleotide triphosphate hydrolases"/>
    <property type="match status" value="1"/>
</dbReference>
<keyword evidence="2" id="KW-0813">Transport</keyword>
<dbReference type="PANTHER" id="PTHR43166">
    <property type="entry name" value="AMINO ACID IMPORT ATP-BINDING PROTEIN"/>
    <property type="match status" value="1"/>
</dbReference>
<organism evidence="6 7">
    <name type="scientific">Arthrobacter ginkgonis</name>
    <dbReference type="NCBI Taxonomy" id="1630594"/>
    <lineage>
        <taxon>Bacteria</taxon>
        <taxon>Bacillati</taxon>
        <taxon>Actinomycetota</taxon>
        <taxon>Actinomycetes</taxon>
        <taxon>Micrococcales</taxon>
        <taxon>Micrococcaceae</taxon>
        <taxon>Arthrobacter</taxon>
    </lineage>
</organism>
<keyword evidence="7" id="KW-1185">Reference proteome</keyword>
<keyword evidence="4 6" id="KW-0067">ATP-binding</keyword>
<dbReference type="InterPro" id="IPR027417">
    <property type="entry name" value="P-loop_NTPase"/>
</dbReference>
<dbReference type="InterPro" id="IPR017871">
    <property type="entry name" value="ABC_transporter-like_CS"/>
</dbReference>
<dbReference type="SMART" id="SM00382">
    <property type="entry name" value="AAA"/>
    <property type="match status" value="1"/>
</dbReference>
<dbReference type="PANTHER" id="PTHR43166:SF4">
    <property type="entry name" value="PHOSPHONATES IMPORT ATP-BINDING PROTEIN PHNC"/>
    <property type="match status" value="1"/>
</dbReference>
<proteinExistence type="inferred from homology"/>
<name>A0ABP7C5B1_9MICC</name>
<sequence length="270" mass="29120">MTQQTSVQAAAASGVAPLPPIVEISSVSKSYGNVEVLHGVDFRVMPGEVVAIIGPSGSGKSTLLRCINHLEQIDSGTVVVADELIGYRRSGGDLFELPERLTAKQRRATGMVFQSFNLFPHLTVLENITLAPLKHRVSSKAEVAAEAHRLLDKVGLGEKARSYPGELSGGQQQRVAIARALAMKPQVMLFDEPTSALDPELVGEVLEVLKQLAETGMTMIVVTHEIAFAGQICDRIVFMEDGRIVEDGPAAQVLAGPREERTRTFLSRVL</sequence>
<reference evidence="7" key="1">
    <citation type="journal article" date="2019" name="Int. J. Syst. Evol. Microbiol.">
        <title>The Global Catalogue of Microorganisms (GCM) 10K type strain sequencing project: providing services to taxonomists for standard genome sequencing and annotation.</title>
        <authorList>
            <consortium name="The Broad Institute Genomics Platform"/>
            <consortium name="The Broad Institute Genome Sequencing Center for Infectious Disease"/>
            <person name="Wu L."/>
            <person name="Ma J."/>
        </authorList>
    </citation>
    <scope>NUCLEOTIDE SEQUENCE [LARGE SCALE GENOMIC DNA]</scope>
    <source>
        <strain evidence="7">JCM 30742</strain>
    </source>
</reference>
<dbReference type="CDD" id="cd03262">
    <property type="entry name" value="ABC_HisP_GlnQ"/>
    <property type="match status" value="1"/>
</dbReference>
<dbReference type="PIRSF" id="PIRSF039085">
    <property type="entry name" value="ABC_ATPase_HisP"/>
    <property type="match status" value="1"/>
</dbReference>
<evidence type="ECO:0000313" key="6">
    <source>
        <dbReference type="EMBL" id="GAA3677831.1"/>
    </source>
</evidence>
<evidence type="ECO:0000256" key="3">
    <source>
        <dbReference type="ARBA" id="ARBA00022741"/>
    </source>
</evidence>
<dbReference type="Proteomes" id="UP001500752">
    <property type="component" value="Unassembled WGS sequence"/>
</dbReference>
<dbReference type="Pfam" id="PF00005">
    <property type="entry name" value="ABC_tran"/>
    <property type="match status" value="1"/>
</dbReference>
<dbReference type="EMBL" id="BAABEO010000009">
    <property type="protein sequence ID" value="GAA3677831.1"/>
    <property type="molecule type" value="Genomic_DNA"/>
</dbReference>
<dbReference type="InterPro" id="IPR003439">
    <property type="entry name" value="ABC_transporter-like_ATP-bd"/>
</dbReference>
<feature type="domain" description="ABC transporter" evidence="5">
    <location>
        <begin position="22"/>
        <end position="266"/>
    </location>
</feature>
<evidence type="ECO:0000259" key="5">
    <source>
        <dbReference type="PROSITE" id="PS50893"/>
    </source>
</evidence>
<gene>
    <name evidence="6" type="ORF">GCM10023081_15110</name>
</gene>
<dbReference type="GO" id="GO:0005524">
    <property type="term" value="F:ATP binding"/>
    <property type="evidence" value="ECO:0007669"/>
    <property type="project" value="UniProtKB-KW"/>
</dbReference>
<evidence type="ECO:0000256" key="2">
    <source>
        <dbReference type="ARBA" id="ARBA00022448"/>
    </source>
</evidence>
<protein>
    <submittedName>
        <fullName evidence="6">Amino acid ABC transporter ATP-binding protein</fullName>
    </submittedName>
</protein>
<comment type="caution">
    <text evidence="6">The sequence shown here is derived from an EMBL/GenBank/DDBJ whole genome shotgun (WGS) entry which is preliminary data.</text>
</comment>
<dbReference type="SUPFAM" id="SSF52540">
    <property type="entry name" value="P-loop containing nucleoside triphosphate hydrolases"/>
    <property type="match status" value="1"/>
</dbReference>
<dbReference type="RefSeq" id="WP_345149731.1">
    <property type="nucleotide sequence ID" value="NZ_BAABEO010000009.1"/>
</dbReference>
<dbReference type="InterPro" id="IPR003593">
    <property type="entry name" value="AAA+_ATPase"/>
</dbReference>
<evidence type="ECO:0000256" key="4">
    <source>
        <dbReference type="ARBA" id="ARBA00022840"/>
    </source>
</evidence>
<evidence type="ECO:0000256" key="1">
    <source>
        <dbReference type="ARBA" id="ARBA00005417"/>
    </source>
</evidence>
<comment type="similarity">
    <text evidence="1">Belongs to the ABC transporter superfamily.</text>
</comment>
<dbReference type="InterPro" id="IPR050086">
    <property type="entry name" value="MetN_ABC_transporter-like"/>
</dbReference>
<dbReference type="PROSITE" id="PS00211">
    <property type="entry name" value="ABC_TRANSPORTER_1"/>
    <property type="match status" value="1"/>
</dbReference>